<evidence type="ECO:0000256" key="6">
    <source>
        <dbReference type="PROSITE-ProRule" id="PRU00175"/>
    </source>
</evidence>
<dbReference type="AlphaFoldDB" id="A0AAD5NK58"/>
<reference evidence="8" key="2">
    <citation type="submission" date="2023-02" db="EMBL/GenBank/DDBJ databases">
        <authorList>
            <person name="Swenson N.G."/>
            <person name="Wegrzyn J.L."/>
            <person name="Mcevoy S.L."/>
        </authorList>
    </citation>
    <scope>NUCLEOTIDE SEQUENCE</scope>
    <source>
        <strain evidence="8">91603</strain>
        <tissue evidence="8">Leaf</tissue>
    </source>
</reference>
<reference evidence="8" key="1">
    <citation type="journal article" date="2022" name="Plant J.">
        <title>Strategies of tolerance reflected in two North American maple genomes.</title>
        <authorList>
            <person name="McEvoy S.L."/>
            <person name="Sezen U.U."/>
            <person name="Trouern-Trend A."/>
            <person name="McMahon S.M."/>
            <person name="Schaberg P.G."/>
            <person name="Yang J."/>
            <person name="Wegrzyn J.L."/>
            <person name="Swenson N.G."/>
        </authorList>
    </citation>
    <scope>NUCLEOTIDE SEQUENCE</scope>
    <source>
        <strain evidence="8">91603</strain>
    </source>
</reference>
<keyword evidence="4 6" id="KW-0863">Zinc-finger</keyword>
<sequence length="223" mass="26245">MAFFYDLNVFQENNVNHTPPPPNTIFDKYFHIKLEFNHVLQLCYTENVHIPYYTINLSYMILRSLILYDCKDCSRFVHSMLSFIGLPPESIQGLVSDHVFRYGWRMERDPMNLDYKVLTMAINITVVTPYDDHRQEIDQAISESTSSAITRFTPASKDAIQRLEKMRFVHDDQCKCMICLEEFSIGVETMRMPCGHLYHGECIVKWLETSHMCPLCRYEMPCD</sequence>
<comment type="catalytic activity">
    <reaction evidence="1">
        <text>S-ubiquitinyl-[E2 ubiquitin-conjugating enzyme]-L-cysteine + [acceptor protein]-L-lysine = [E2 ubiquitin-conjugating enzyme]-L-cysteine + N(6)-ubiquitinyl-[acceptor protein]-L-lysine.</text>
        <dbReference type="EC" id="2.3.2.27"/>
    </reaction>
</comment>
<dbReference type="GO" id="GO:0008270">
    <property type="term" value="F:zinc ion binding"/>
    <property type="evidence" value="ECO:0007669"/>
    <property type="project" value="UniProtKB-KW"/>
</dbReference>
<dbReference type="InterPro" id="IPR001841">
    <property type="entry name" value="Znf_RING"/>
</dbReference>
<evidence type="ECO:0000256" key="4">
    <source>
        <dbReference type="ARBA" id="ARBA00022771"/>
    </source>
</evidence>
<dbReference type="GO" id="GO:0005737">
    <property type="term" value="C:cytoplasm"/>
    <property type="evidence" value="ECO:0007669"/>
    <property type="project" value="TreeGrafter"/>
</dbReference>
<dbReference type="Proteomes" id="UP001064489">
    <property type="component" value="Chromosome 2"/>
</dbReference>
<evidence type="ECO:0000256" key="1">
    <source>
        <dbReference type="ARBA" id="ARBA00000900"/>
    </source>
</evidence>
<protein>
    <recommendedName>
        <fullName evidence="2">RING-type E3 ubiquitin transferase</fullName>
        <ecNumber evidence="2">2.3.2.27</ecNumber>
    </recommendedName>
</protein>
<dbReference type="PROSITE" id="PS50089">
    <property type="entry name" value="ZF_RING_2"/>
    <property type="match status" value="1"/>
</dbReference>
<evidence type="ECO:0000313" key="9">
    <source>
        <dbReference type="Proteomes" id="UP001064489"/>
    </source>
</evidence>
<keyword evidence="9" id="KW-1185">Reference proteome</keyword>
<organism evidence="8 9">
    <name type="scientific">Acer negundo</name>
    <name type="common">Box elder</name>
    <dbReference type="NCBI Taxonomy" id="4023"/>
    <lineage>
        <taxon>Eukaryota</taxon>
        <taxon>Viridiplantae</taxon>
        <taxon>Streptophyta</taxon>
        <taxon>Embryophyta</taxon>
        <taxon>Tracheophyta</taxon>
        <taxon>Spermatophyta</taxon>
        <taxon>Magnoliopsida</taxon>
        <taxon>eudicotyledons</taxon>
        <taxon>Gunneridae</taxon>
        <taxon>Pentapetalae</taxon>
        <taxon>rosids</taxon>
        <taxon>malvids</taxon>
        <taxon>Sapindales</taxon>
        <taxon>Sapindaceae</taxon>
        <taxon>Hippocastanoideae</taxon>
        <taxon>Acereae</taxon>
        <taxon>Acer</taxon>
    </lineage>
</organism>
<dbReference type="InterPro" id="IPR013083">
    <property type="entry name" value="Znf_RING/FYVE/PHD"/>
</dbReference>
<dbReference type="GO" id="GO:0061630">
    <property type="term" value="F:ubiquitin protein ligase activity"/>
    <property type="evidence" value="ECO:0007669"/>
    <property type="project" value="UniProtKB-EC"/>
</dbReference>
<keyword evidence="3" id="KW-0479">Metal-binding</keyword>
<gene>
    <name evidence="8" type="ORF">LWI28_020024</name>
</gene>
<dbReference type="SUPFAM" id="SSF57850">
    <property type="entry name" value="RING/U-box"/>
    <property type="match status" value="1"/>
</dbReference>
<evidence type="ECO:0000313" key="8">
    <source>
        <dbReference type="EMBL" id="KAI9161713.1"/>
    </source>
</evidence>
<dbReference type="CDD" id="cd16454">
    <property type="entry name" value="RING-H2_PA-TM-RING"/>
    <property type="match status" value="1"/>
</dbReference>
<dbReference type="Pfam" id="PF13639">
    <property type="entry name" value="zf-RING_2"/>
    <property type="match status" value="1"/>
</dbReference>
<dbReference type="GO" id="GO:0016567">
    <property type="term" value="P:protein ubiquitination"/>
    <property type="evidence" value="ECO:0007669"/>
    <property type="project" value="TreeGrafter"/>
</dbReference>
<dbReference type="Gene3D" id="3.30.40.10">
    <property type="entry name" value="Zinc/RING finger domain, C3HC4 (zinc finger)"/>
    <property type="match status" value="1"/>
</dbReference>
<accession>A0AAD5NK58</accession>
<feature type="domain" description="RING-type" evidence="7">
    <location>
        <begin position="176"/>
        <end position="217"/>
    </location>
</feature>
<keyword evidence="5" id="KW-0862">Zinc</keyword>
<evidence type="ECO:0000256" key="2">
    <source>
        <dbReference type="ARBA" id="ARBA00012483"/>
    </source>
</evidence>
<dbReference type="EC" id="2.3.2.27" evidence="2"/>
<proteinExistence type="predicted"/>
<dbReference type="PANTHER" id="PTHR15710">
    <property type="entry name" value="E3 UBIQUITIN-PROTEIN LIGASE PRAJA"/>
    <property type="match status" value="1"/>
</dbReference>
<evidence type="ECO:0000256" key="5">
    <source>
        <dbReference type="ARBA" id="ARBA00022833"/>
    </source>
</evidence>
<evidence type="ECO:0000259" key="7">
    <source>
        <dbReference type="PROSITE" id="PS50089"/>
    </source>
</evidence>
<name>A0AAD5NK58_ACENE</name>
<dbReference type="EMBL" id="JAJSOW010000106">
    <property type="protein sequence ID" value="KAI9161713.1"/>
    <property type="molecule type" value="Genomic_DNA"/>
</dbReference>
<dbReference type="PANTHER" id="PTHR15710:SF196">
    <property type="entry name" value="F6A14.12 PROTEIN-RELATED"/>
    <property type="match status" value="1"/>
</dbReference>
<dbReference type="SMART" id="SM00184">
    <property type="entry name" value="RING"/>
    <property type="match status" value="1"/>
</dbReference>
<comment type="caution">
    <text evidence="8">The sequence shown here is derived from an EMBL/GenBank/DDBJ whole genome shotgun (WGS) entry which is preliminary data.</text>
</comment>
<evidence type="ECO:0000256" key="3">
    <source>
        <dbReference type="ARBA" id="ARBA00022723"/>
    </source>
</evidence>